<accession>A0A2U3K9U2</accession>
<proteinExistence type="predicted"/>
<name>A0A2U3K9U2_9BACT</name>
<dbReference type="Proteomes" id="UP000238701">
    <property type="component" value="Unassembled WGS sequence"/>
</dbReference>
<evidence type="ECO:0000313" key="2">
    <source>
        <dbReference type="Proteomes" id="UP000238701"/>
    </source>
</evidence>
<reference evidence="2" key="1">
    <citation type="submission" date="2018-02" db="EMBL/GenBank/DDBJ databases">
        <authorList>
            <person name="Hausmann B."/>
        </authorList>
    </citation>
    <scope>NUCLEOTIDE SEQUENCE [LARGE SCALE GENOMIC DNA]</scope>
    <source>
        <strain evidence="2">Peat soil MAG SbA1</strain>
    </source>
</reference>
<evidence type="ECO:0000313" key="1">
    <source>
        <dbReference type="EMBL" id="SPF36441.1"/>
    </source>
</evidence>
<dbReference type="AlphaFoldDB" id="A0A2U3K9U2"/>
<dbReference type="EMBL" id="OMOD01000059">
    <property type="protein sequence ID" value="SPF36441.1"/>
    <property type="molecule type" value="Genomic_DNA"/>
</dbReference>
<sequence length="112" mass="12684">MVCFILEPRRFRFKTSSCTRAAIERAKEIRSRLAQASANDRVFSKDDLYRDRDYVIYYDIDQGGLTSGSYCQALPQRPQSGRPSARGLSFPWLGGLCPPRSGHGRCHPFPQA</sequence>
<organism evidence="1 2">
    <name type="scientific">Candidatus Sulfotelmatobacter kueseliae</name>
    <dbReference type="NCBI Taxonomy" id="2042962"/>
    <lineage>
        <taxon>Bacteria</taxon>
        <taxon>Pseudomonadati</taxon>
        <taxon>Acidobacteriota</taxon>
        <taxon>Terriglobia</taxon>
        <taxon>Terriglobales</taxon>
        <taxon>Candidatus Korobacteraceae</taxon>
        <taxon>Candidatus Sulfotelmatobacter</taxon>
    </lineage>
</organism>
<gene>
    <name evidence="1" type="ORF">SBA1_1510008</name>
</gene>
<protein>
    <submittedName>
        <fullName evidence="1">Uncharacterized protein</fullName>
    </submittedName>
</protein>